<comment type="caution">
    <text evidence="2">The sequence shown here is derived from an EMBL/GenBank/DDBJ whole genome shotgun (WGS) entry which is preliminary data.</text>
</comment>
<protein>
    <submittedName>
        <fullName evidence="2">NAD-dependent epimerase/dehydratase family protein</fullName>
    </submittedName>
</protein>
<dbReference type="EMBL" id="JBHTKB010000001">
    <property type="protein sequence ID" value="MFD0912368.1"/>
    <property type="molecule type" value="Genomic_DNA"/>
</dbReference>
<dbReference type="Proteomes" id="UP001597128">
    <property type="component" value="Unassembled WGS sequence"/>
</dbReference>
<evidence type="ECO:0000259" key="1">
    <source>
        <dbReference type="Pfam" id="PF01370"/>
    </source>
</evidence>
<dbReference type="Gene3D" id="3.40.50.720">
    <property type="entry name" value="NAD(P)-binding Rossmann-like Domain"/>
    <property type="match status" value="1"/>
</dbReference>
<dbReference type="Pfam" id="PF01370">
    <property type="entry name" value="Epimerase"/>
    <property type="match status" value="1"/>
</dbReference>
<accession>A0ABW3F3D6</accession>
<evidence type="ECO:0000313" key="2">
    <source>
        <dbReference type="EMBL" id="MFD0912368.1"/>
    </source>
</evidence>
<dbReference type="InterPro" id="IPR001509">
    <property type="entry name" value="Epimerase_deHydtase"/>
</dbReference>
<reference evidence="3" key="1">
    <citation type="journal article" date="2019" name="Int. J. Syst. Evol. Microbiol.">
        <title>The Global Catalogue of Microorganisms (GCM) 10K type strain sequencing project: providing services to taxonomists for standard genome sequencing and annotation.</title>
        <authorList>
            <consortium name="The Broad Institute Genomics Platform"/>
            <consortium name="The Broad Institute Genome Sequencing Center for Infectious Disease"/>
            <person name="Wu L."/>
            <person name="Ma J."/>
        </authorList>
    </citation>
    <scope>NUCLEOTIDE SEQUENCE [LARGE SCALE GENOMIC DNA]</scope>
    <source>
        <strain evidence="3">CCUG 58412</strain>
    </source>
</reference>
<feature type="domain" description="NAD-dependent epimerase/dehydratase" evidence="1">
    <location>
        <begin position="4"/>
        <end position="203"/>
    </location>
</feature>
<name>A0ABW3F3D6_9PROT</name>
<dbReference type="InterPro" id="IPR050177">
    <property type="entry name" value="Lipid_A_modif_metabolic_enz"/>
</dbReference>
<dbReference type="PANTHER" id="PTHR43245:SF58">
    <property type="entry name" value="BLL5923 PROTEIN"/>
    <property type="match status" value="1"/>
</dbReference>
<organism evidence="2 3">
    <name type="scientific">Methylophilus luteus</name>
    <dbReference type="NCBI Taxonomy" id="640108"/>
    <lineage>
        <taxon>Bacteria</taxon>
        <taxon>Pseudomonadati</taxon>
        <taxon>Pseudomonadota</taxon>
        <taxon>Betaproteobacteria</taxon>
        <taxon>Nitrosomonadales</taxon>
        <taxon>Methylophilaceae</taxon>
        <taxon>Methylophilus</taxon>
    </lineage>
</organism>
<gene>
    <name evidence="2" type="ORF">ACFQ1Z_02305</name>
</gene>
<sequence length="291" mass="32117">MQLLITGASGFVGQTLAKHLSANGSVFKAIQREALDPESYPGTYECIIHLAGRAHVMHETAADIYHAYAEVNIDYTLKVAELASRLKIKRFVFISSVKVNGESSARPYTETDLPAPLDEYGQTKLEAEIKLKEFCAAHQMELVIIRPPLIYGPGVKANFRQLIQLCLLPIPMPFAAVDNKRSFISVDNLADFIVLSSWHPHAAGQTFLISDGEDVSTATLIKTIRQVSKKHSLLIPLPVGMLTLLFKLIGKSSLALRLMGSLQVDITKAKTLLGWQPKISFHEGIVRTLKE</sequence>
<evidence type="ECO:0000313" key="3">
    <source>
        <dbReference type="Proteomes" id="UP001597128"/>
    </source>
</evidence>
<keyword evidence="3" id="KW-1185">Reference proteome</keyword>
<dbReference type="PANTHER" id="PTHR43245">
    <property type="entry name" value="BIFUNCTIONAL POLYMYXIN RESISTANCE PROTEIN ARNA"/>
    <property type="match status" value="1"/>
</dbReference>
<proteinExistence type="predicted"/>
<dbReference type="RefSeq" id="WP_379055235.1">
    <property type="nucleotide sequence ID" value="NZ_JBHTKB010000001.1"/>
</dbReference>
<dbReference type="InterPro" id="IPR036291">
    <property type="entry name" value="NAD(P)-bd_dom_sf"/>
</dbReference>
<dbReference type="SUPFAM" id="SSF51735">
    <property type="entry name" value="NAD(P)-binding Rossmann-fold domains"/>
    <property type="match status" value="1"/>
</dbReference>